<evidence type="ECO:0000256" key="10">
    <source>
        <dbReference type="SAM" id="MobiDB-lite"/>
    </source>
</evidence>
<evidence type="ECO:0000256" key="3">
    <source>
        <dbReference type="ARBA" id="ARBA00022679"/>
    </source>
</evidence>
<evidence type="ECO:0000256" key="8">
    <source>
        <dbReference type="ARBA" id="ARBA00047326"/>
    </source>
</evidence>
<sequence>MEELLNIPSTPCSTPVAEKPRTKKPDWLRVKLPIGEEYKHVRGLVDQHKLHTICESGNCPNMGECWGAGTATFMILGNICTRSCGFCAVATGKPEAVDWDEPQRVAEAIHLMKVKHAVITSVDRDELKDMGSIIWHNTIKAVKALNPNTTLETLVPDFKANIENIQRVIDAAPDIISHNIETVERLTKQVRIQAKYRRSMDTLRILKEGGVRTKSGIMLGLGETKEEVIETLKDLAGVNVDVVTIGQYLQPTQKHLPVARFVHPDEFAELREIGYELGFDYVESGPLVRSSYHSERHVLPGYGRNKWMNEKAASA</sequence>
<dbReference type="InterPro" id="IPR031691">
    <property type="entry name" value="LIAS_N"/>
</dbReference>
<evidence type="ECO:0000256" key="1">
    <source>
        <dbReference type="ARBA" id="ARBA00022485"/>
    </source>
</evidence>
<evidence type="ECO:0000256" key="4">
    <source>
        <dbReference type="ARBA" id="ARBA00022691"/>
    </source>
</evidence>
<keyword evidence="2 9" id="KW-0963">Cytoplasm</keyword>
<dbReference type="SMART" id="SM00729">
    <property type="entry name" value="Elp3"/>
    <property type="match status" value="1"/>
</dbReference>
<dbReference type="AlphaFoldDB" id="A0A386HLA3"/>
<evidence type="ECO:0000256" key="2">
    <source>
        <dbReference type="ARBA" id="ARBA00022490"/>
    </source>
</evidence>
<feature type="binding site" evidence="9">
    <location>
        <position position="87"/>
    </location>
    <ligand>
        <name>[4Fe-4S] cluster</name>
        <dbReference type="ChEBI" id="CHEBI:49883"/>
        <label>2</label>
        <note>4Fe-4S-S-AdoMet</note>
    </ligand>
</feature>
<keyword evidence="4 9" id="KW-0949">S-adenosyl-L-methionine</keyword>
<dbReference type="FunFam" id="3.20.20.70:FF:000040">
    <property type="entry name" value="Lipoyl synthase"/>
    <property type="match status" value="1"/>
</dbReference>
<dbReference type="EC" id="2.8.1.8" evidence="9"/>
<dbReference type="Pfam" id="PF04055">
    <property type="entry name" value="Radical_SAM"/>
    <property type="match status" value="1"/>
</dbReference>
<feature type="binding site" evidence="9">
    <location>
        <position position="84"/>
    </location>
    <ligand>
        <name>[4Fe-4S] cluster</name>
        <dbReference type="ChEBI" id="CHEBI:49883"/>
        <label>2</label>
        <note>4Fe-4S-S-AdoMet</note>
    </ligand>
</feature>
<dbReference type="UniPathway" id="UPA00538">
    <property type="reaction ID" value="UER00593"/>
</dbReference>
<dbReference type="OrthoDB" id="9787898at2"/>
<dbReference type="InterPro" id="IPR007197">
    <property type="entry name" value="rSAM"/>
</dbReference>
<dbReference type="GO" id="GO:0005737">
    <property type="term" value="C:cytoplasm"/>
    <property type="evidence" value="ECO:0007669"/>
    <property type="project" value="UniProtKB-SubCell"/>
</dbReference>
<dbReference type="PIRSF" id="PIRSF005963">
    <property type="entry name" value="Lipoyl_synth"/>
    <property type="match status" value="1"/>
</dbReference>
<evidence type="ECO:0000256" key="7">
    <source>
        <dbReference type="ARBA" id="ARBA00023014"/>
    </source>
</evidence>
<dbReference type="CDD" id="cd01335">
    <property type="entry name" value="Radical_SAM"/>
    <property type="match status" value="1"/>
</dbReference>
<feature type="binding site" evidence="9">
    <location>
        <position position="291"/>
    </location>
    <ligand>
        <name>[4Fe-4S] cluster</name>
        <dbReference type="ChEBI" id="CHEBI:49883"/>
        <label>1</label>
    </ligand>
</feature>
<evidence type="ECO:0000313" key="12">
    <source>
        <dbReference type="EMBL" id="AYD46677.1"/>
    </source>
</evidence>
<dbReference type="NCBIfam" id="NF004019">
    <property type="entry name" value="PRK05481.1"/>
    <property type="match status" value="1"/>
</dbReference>
<evidence type="ECO:0000256" key="9">
    <source>
        <dbReference type="HAMAP-Rule" id="MF_00206"/>
    </source>
</evidence>
<comment type="subcellular location">
    <subcellularLocation>
        <location evidence="9">Cytoplasm</location>
    </subcellularLocation>
</comment>
<gene>
    <name evidence="9 12" type="primary">lipA</name>
    <name evidence="12" type="ORF">D6B99_03030</name>
</gene>
<feature type="domain" description="Radical SAM core" evidence="11">
    <location>
        <begin position="66"/>
        <end position="280"/>
    </location>
</feature>
<dbReference type="GO" id="GO:0016992">
    <property type="term" value="F:lipoate synthase activity"/>
    <property type="evidence" value="ECO:0007669"/>
    <property type="project" value="UniProtKB-UniRule"/>
</dbReference>
<dbReference type="NCBIfam" id="TIGR00510">
    <property type="entry name" value="lipA"/>
    <property type="match status" value="1"/>
</dbReference>
<evidence type="ECO:0000256" key="5">
    <source>
        <dbReference type="ARBA" id="ARBA00022723"/>
    </source>
</evidence>
<evidence type="ECO:0000259" key="11">
    <source>
        <dbReference type="PROSITE" id="PS51918"/>
    </source>
</evidence>
<dbReference type="PANTHER" id="PTHR10949">
    <property type="entry name" value="LIPOYL SYNTHASE"/>
    <property type="match status" value="1"/>
</dbReference>
<dbReference type="PANTHER" id="PTHR10949:SF0">
    <property type="entry name" value="LIPOYL SYNTHASE, MITOCHONDRIAL"/>
    <property type="match status" value="1"/>
</dbReference>
<dbReference type="GO" id="GO:0051539">
    <property type="term" value="F:4 iron, 4 sulfur cluster binding"/>
    <property type="evidence" value="ECO:0007669"/>
    <property type="project" value="UniProtKB-UniRule"/>
</dbReference>
<dbReference type="GO" id="GO:0009249">
    <property type="term" value="P:protein lipoylation"/>
    <property type="evidence" value="ECO:0007669"/>
    <property type="project" value="UniProtKB-UniRule"/>
</dbReference>
<name>A0A386HLA3_9BACT</name>
<feature type="binding site" evidence="9">
    <location>
        <position position="80"/>
    </location>
    <ligand>
        <name>[4Fe-4S] cluster</name>
        <dbReference type="ChEBI" id="CHEBI:49883"/>
        <label>2</label>
        <note>4Fe-4S-S-AdoMet</note>
    </ligand>
</feature>
<dbReference type="InterPro" id="IPR058240">
    <property type="entry name" value="rSAM_sf"/>
</dbReference>
<reference evidence="12 13" key="1">
    <citation type="submission" date="2018-09" db="EMBL/GenBank/DDBJ databases">
        <title>Arachidicoccus sp. nov., a bacterium isolated from soil.</title>
        <authorList>
            <person name="Weon H.-Y."/>
            <person name="Kwon S.-W."/>
            <person name="Lee S.A."/>
        </authorList>
    </citation>
    <scope>NUCLEOTIDE SEQUENCE [LARGE SCALE GENOMIC DNA]</scope>
    <source>
        <strain evidence="12 13">KIS59-12</strain>
    </source>
</reference>
<keyword evidence="5 9" id="KW-0479">Metal-binding</keyword>
<feature type="binding site" evidence="9">
    <location>
        <position position="65"/>
    </location>
    <ligand>
        <name>[4Fe-4S] cluster</name>
        <dbReference type="ChEBI" id="CHEBI:49883"/>
        <label>1</label>
    </ligand>
</feature>
<dbReference type="InterPro" id="IPR006638">
    <property type="entry name" value="Elp3/MiaA/NifB-like_rSAM"/>
</dbReference>
<dbReference type="HAMAP" id="MF_00206">
    <property type="entry name" value="Lipoyl_synth"/>
    <property type="match status" value="1"/>
</dbReference>
<dbReference type="Pfam" id="PF16881">
    <property type="entry name" value="LIAS_N"/>
    <property type="match status" value="1"/>
</dbReference>
<keyword evidence="7 9" id="KW-0411">Iron-sulfur</keyword>
<dbReference type="Gene3D" id="3.20.20.70">
    <property type="entry name" value="Aldolase class I"/>
    <property type="match status" value="1"/>
</dbReference>
<comment type="similarity">
    <text evidence="9">Belongs to the radical SAM superfamily. Lipoyl synthase family.</text>
</comment>
<dbReference type="EMBL" id="CP032489">
    <property type="protein sequence ID" value="AYD46677.1"/>
    <property type="molecule type" value="Genomic_DNA"/>
</dbReference>
<dbReference type="SFLD" id="SFLDG01058">
    <property type="entry name" value="lipoyl_synthase_like"/>
    <property type="match status" value="1"/>
</dbReference>
<protein>
    <recommendedName>
        <fullName evidence="9">Lipoyl synthase</fullName>
        <ecNumber evidence="9">2.8.1.8</ecNumber>
    </recommendedName>
    <alternativeName>
        <fullName evidence="9">Lip-syn</fullName>
        <shortName evidence="9">LS</shortName>
    </alternativeName>
    <alternativeName>
        <fullName evidence="9">Lipoate synthase</fullName>
    </alternativeName>
    <alternativeName>
        <fullName evidence="9">Lipoic acid synthase</fullName>
    </alternativeName>
    <alternativeName>
        <fullName evidence="9">Sulfur insertion protein LipA</fullName>
    </alternativeName>
</protein>
<keyword evidence="6 9" id="KW-0408">Iron</keyword>
<keyword evidence="3 9" id="KW-0808">Transferase</keyword>
<dbReference type="PROSITE" id="PS51918">
    <property type="entry name" value="RADICAL_SAM"/>
    <property type="match status" value="1"/>
</dbReference>
<proteinExistence type="inferred from homology"/>
<feature type="region of interest" description="Disordered" evidence="10">
    <location>
        <begin position="1"/>
        <end position="20"/>
    </location>
</feature>
<accession>A0A386HLA3</accession>
<dbReference type="SUPFAM" id="SSF102114">
    <property type="entry name" value="Radical SAM enzymes"/>
    <property type="match status" value="1"/>
</dbReference>
<dbReference type="SFLD" id="SFLDF00271">
    <property type="entry name" value="lipoyl_synthase"/>
    <property type="match status" value="1"/>
</dbReference>
<comment type="cofactor">
    <cofactor evidence="9">
        <name>[4Fe-4S] cluster</name>
        <dbReference type="ChEBI" id="CHEBI:49883"/>
    </cofactor>
    <text evidence="9">Binds 2 [4Fe-4S] clusters per subunit. One cluster is coordinated with 3 cysteines and an exchangeable S-adenosyl-L-methionine.</text>
</comment>
<dbReference type="RefSeq" id="WP_119984951.1">
    <property type="nucleotide sequence ID" value="NZ_CP032489.1"/>
</dbReference>
<dbReference type="GO" id="GO:0046872">
    <property type="term" value="F:metal ion binding"/>
    <property type="evidence" value="ECO:0007669"/>
    <property type="project" value="UniProtKB-KW"/>
</dbReference>
<dbReference type="Proteomes" id="UP000266118">
    <property type="component" value="Chromosome"/>
</dbReference>
<comment type="catalytic activity">
    <reaction evidence="8 9">
        <text>[[Fe-S] cluster scaffold protein carrying a second [4Fe-4S](2+) cluster] + N(6)-octanoyl-L-lysyl-[protein] + 2 oxidized [2Fe-2S]-[ferredoxin] + 2 S-adenosyl-L-methionine + 4 H(+) = [[Fe-S] cluster scaffold protein] + N(6)-[(R)-dihydrolipoyl]-L-lysyl-[protein] + 4 Fe(3+) + 2 hydrogen sulfide + 2 5'-deoxyadenosine + 2 L-methionine + 2 reduced [2Fe-2S]-[ferredoxin]</text>
        <dbReference type="Rhea" id="RHEA:16585"/>
        <dbReference type="Rhea" id="RHEA-COMP:9928"/>
        <dbReference type="Rhea" id="RHEA-COMP:10000"/>
        <dbReference type="Rhea" id="RHEA-COMP:10001"/>
        <dbReference type="Rhea" id="RHEA-COMP:10475"/>
        <dbReference type="Rhea" id="RHEA-COMP:14568"/>
        <dbReference type="Rhea" id="RHEA-COMP:14569"/>
        <dbReference type="ChEBI" id="CHEBI:15378"/>
        <dbReference type="ChEBI" id="CHEBI:17319"/>
        <dbReference type="ChEBI" id="CHEBI:29034"/>
        <dbReference type="ChEBI" id="CHEBI:29919"/>
        <dbReference type="ChEBI" id="CHEBI:33722"/>
        <dbReference type="ChEBI" id="CHEBI:33737"/>
        <dbReference type="ChEBI" id="CHEBI:33738"/>
        <dbReference type="ChEBI" id="CHEBI:57844"/>
        <dbReference type="ChEBI" id="CHEBI:59789"/>
        <dbReference type="ChEBI" id="CHEBI:78809"/>
        <dbReference type="ChEBI" id="CHEBI:83100"/>
        <dbReference type="EC" id="2.8.1.8"/>
    </reaction>
</comment>
<dbReference type="NCBIfam" id="NF009544">
    <property type="entry name" value="PRK12928.1"/>
    <property type="match status" value="1"/>
</dbReference>
<organism evidence="12 13">
    <name type="scientific">Arachidicoccus soli</name>
    <dbReference type="NCBI Taxonomy" id="2341117"/>
    <lineage>
        <taxon>Bacteria</taxon>
        <taxon>Pseudomonadati</taxon>
        <taxon>Bacteroidota</taxon>
        <taxon>Chitinophagia</taxon>
        <taxon>Chitinophagales</taxon>
        <taxon>Chitinophagaceae</taxon>
        <taxon>Arachidicoccus</taxon>
    </lineage>
</organism>
<dbReference type="InterPro" id="IPR013785">
    <property type="entry name" value="Aldolase_TIM"/>
</dbReference>
<comment type="function">
    <text evidence="9">Catalyzes the radical-mediated insertion of two sulfur atoms into the C-6 and C-8 positions of the octanoyl moiety bound to the lipoyl domains of lipoate-dependent enzymes, thereby converting the octanoylated domains into lipoylated derivatives.</text>
</comment>
<comment type="pathway">
    <text evidence="9">Protein modification; protein lipoylation via endogenous pathway; protein N(6)-(lipoyl)lysine from octanoyl-[acyl-carrier-protein]: step 2/2.</text>
</comment>
<evidence type="ECO:0000313" key="13">
    <source>
        <dbReference type="Proteomes" id="UP000266118"/>
    </source>
</evidence>
<keyword evidence="13" id="KW-1185">Reference proteome</keyword>
<dbReference type="InterPro" id="IPR003698">
    <property type="entry name" value="Lipoyl_synth"/>
</dbReference>
<dbReference type="KEGG" id="ark:D6B99_03030"/>
<evidence type="ECO:0000256" key="6">
    <source>
        <dbReference type="ARBA" id="ARBA00023004"/>
    </source>
</evidence>
<feature type="binding site" evidence="9">
    <location>
        <position position="54"/>
    </location>
    <ligand>
        <name>[4Fe-4S] cluster</name>
        <dbReference type="ChEBI" id="CHEBI:49883"/>
        <label>1</label>
    </ligand>
</feature>
<keyword evidence="1 9" id="KW-0004">4Fe-4S</keyword>
<dbReference type="SFLD" id="SFLDS00029">
    <property type="entry name" value="Radical_SAM"/>
    <property type="match status" value="1"/>
</dbReference>
<feature type="binding site" evidence="9">
    <location>
        <position position="59"/>
    </location>
    <ligand>
        <name>[4Fe-4S] cluster</name>
        <dbReference type="ChEBI" id="CHEBI:49883"/>
        <label>1</label>
    </ligand>
</feature>